<dbReference type="EMBL" id="JAHESC010000020">
    <property type="protein sequence ID" value="MBT1687808.1"/>
    <property type="molecule type" value="Genomic_DNA"/>
</dbReference>
<evidence type="ECO:0000313" key="10">
    <source>
        <dbReference type="EMBL" id="MBT1687808.1"/>
    </source>
</evidence>
<accession>A0AAP2D979</accession>
<dbReference type="InterPro" id="IPR004358">
    <property type="entry name" value="Sig_transdc_His_kin-like_C"/>
</dbReference>
<dbReference type="InterPro" id="IPR036890">
    <property type="entry name" value="HATPase_C_sf"/>
</dbReference>
<feature type="transmembrane region" description="Helical" evidence="8">
    <location>
        <begin position="12"/>
        <end position="30"/>
    </location>
</feature>
<keyword evidence="7" id="KW-0902">Two-component regulatory system</keyword>
<keyword evidence="8" id="KW-1133">Transmembrane helix</keyword>
<keyword evidence="4" id="KW-0547">Nucleotide-binding</keyword>
<dbReference type="GO" id="GO:0005524">
    <property type="term" value="F:ATP binding"/>
    <property type="evidence" value="ECO:0007669"/>
    <property type="project" value="UniProtKB-KW"/>
</dbReference>
<dbReference type="AlphaFoldDB" id="A0AAP2D979"/>
<keyword evidence="6 10" id="KW-0067">ATP-binding</keyword>
<comment type="catalytic activity">
    <reaction evidence="1">
        <text>ATP + protein L-histidine = ADP + protein N-phospho-L-histidine.</text>
        <dbReference type="EC" id="2.7.13.3"/>
    </reaction>
</comment>
<comment type="caution">
    <text evidence="10">The sequence shown here is derived from an EMBL/GenBank/DDBJ whole genome shotgun (WGS) entry which is preliminary data.</text>
</comment>
<evidence type="ECO:0000256" key="7">
    <source>
        <dbReference type="ARBA" id="ARBA00023012"/>
    </source>
</evidence>
<proteinExistence type="predicted"/>
<dbReference type="InterPro" id="IPR003594">
    <property type="entry name" value="HATPase_dom"/>
</dbReference>
<dbReference type="SMART" id="SM00387">
    <property type="entry name" value="HATPase_c"/>
    <property type="match status" value="1"/>
</dbReference>
<dbReference type="PRINTS" id="PR00344">
    <property type="entry name" value="BCTRLSENSOR"/>
</dbReference>
<feature type="domain" description="Histidine kinase" evidence="9">
    <location>
        <begin position="230"/>
        <end position="454"/>
    </location>
</feature>
<keyword evidence="8" id="KW-0812">Transmembrane</keyword>
<evidence type="ECO:0000256" key="8">
    <source>
        <dbReference type="SAM" id="Phobius"/>
    </source>
</evidence>
<evidence type="ECO:0000256" key="5">
    <source>
        <dbReference type="ARBA" id="ARBA00022777"/>
    </source>
</evidence>
<keyword evidence="5" id="KW-0418">Kinase</keyword>
<keyword evidence="3" id="KW-0808">Transferase</keyword>
<gene>
    <name evidence="10" type="ORF">KK078_14665</name>
</gene>
<dbReference type="Gene3D" id="3.30.565.10">
    <property type="entry name" value="Histidine kinase-like ATPase, C-terminal domain"/>
    <property type="match status" value="1"/>
</dbReference>
<evidence type="ECO:0000313" key="11">
    <source>
        <dbReference type="Proteomes" id="UP001319180"/>
    </source>
</evidence>
<dbReference type="InterPro" id="IPR005467">
    <property type="entry name" value="His_kinase_dom"/>
</dbReference>
<keyword evidence="8" id="KW-0472">Membrane</keyword>
<evidence type="ECO:0000256" key="3">
    <source>
        <dbReference type="ARBA" id="ARBA00022679"/>
    </source>
</evidence>
<dbReference type="SUPFAM" id="SSF55874">
    <property type="entry name" value="ATPase domain of HSP90 chaperone/DNA topoisomerase II/histidine kinase"/>
    <property type="match status" value="1"/>
</dbReference>
<reference evidence="10 11" key="1">
    <citation type="submission" date="2021-05" db="EMBL/GenBank/DDBJ databases">
        <title>A Polyphasic approach of four new species of the genus Ohtaekwangia: Ohtaekwangia histidinii sp. nov., Ohtaekwangia cretensis sp. nov., Ohtaekwangia indiensis sp. nov., Ohtaekwangia reichenbachii sp. nov. from diverse environment.</title>
        <authorList>
            <person name="Octaviana S."/>
        </authorList>
    </citation>
    <scope>NUCLEOTIDE SEQUENCE [LARGE SCALE GENOMIC DNA]</scope>
    <source>
        <strain evidence="10 11">PWU37</strain>
    </source>
</reference>
<dbReference type="GO" id="GO:0004673">
    <property type="term" value="F:protein histidine kinase activity"/>
    <property type="evidence" value="ECO:0007669"/>
    <property type="project" value="UniProtKB-EC"/>
</dbReference>
<dbReference type="GO" id="GO:0000160">
    <property type="term" value="P:phosphorelay signal transduction system"/>
    <property type="evidence" value="ECO:0007669"/>
    <property type="project" value="UniProtKB-KW"/>
</dbReference>
<sequence>MAFNQNFTVQIVIRTTLLLMSMVAFAWLLQYPHMRFNQLTVALLVVLQAGGLIWYVQKTNRALERFFLGIRHGDLTMTFQQPSGGRSFRALEASMQQVLEAYQQVKVEKEAQYRFLQMLVGQLPIGILTLAGDELVLMNQTAASLLQVDDTRDWKHLQAQHPHLTKALENLGDHGRTLVAPAQDAGTGHLAVAVSTTIILGKPHRLISLQDIRTEIEQQEIEAWHKLIRILTHEIMNSVTPIASLTETLQDMLTDAYGQPKPYTTVTADNLDDIRFSLNTIHKRSEGLLSFVDKYRTLSRIPRPAMGSIHLPTFFDHLSNLLTPDLQRQGITLTTTADDTALTIAGDAALIEQVIINLVSNSTYALQATQQKQISLRAYAGDRHTILEVTDNGKGIPPKEINDIFIPFFSTRKEGMGIGLSLSKQIMSLHGGTIRVQSVPGQGASFQLYFKKQS</sequence>
<dbReference type="PANTHER" id="PTHR43065:SF46">
    <property type="entry name" value="C4-DICARBOXYLATE TRANSPORT SENSOR PROTEIN DCTB"/>
    <property type="match status" value="1"/>
</dbReference>
<dbReference type="EC" id="2.7.13.3" evidence="2"/>
<evidence type="ECO:0000256" key="2">
    <source>
        <dbReference type="ARBA" id="ARBA00012438"/>
    </source>
</evidence>
<evidence type="ECO:0000256" key="1">
    <source>
        <dbReference type="ARBA" id="ARBA00000085"/>
    </source>
</evidence>
<keyword evidence="11" id="KW-1185">Reference proteome</keyword>
<evidence type="ECO:0000256" key="4">
    <source>
        <dbReference type="ARBA" id="ARBA00022741"/>
    </source>
</evidence>
<dbReference type="Pfam" id="PF02518">
    <property type="entry name" value="HATPase_c"/>
    <property type="match status" value="1"/>
</dbReference>
<feature type="transmembrane region" description="Helical" evidence="8">
    <location>
        <begin position="36"/>
        <end position="56"/>
    </location>
</feature>
<dbReference type="PANTHER" id="PTHR43065">
    <property type="entry name" value="SENSOR HISTIDINE KINASE"/>
    <property type="match status" value="1"/>
</dbReference>
<dbReference type="Proteomes" id="UP001319180">
    <property type="component" value="Unassembled WGS sequence"/>
</dbReference>
<dbReference type="RefSeq" id="WP_254091038.1">
    <property type="nucleotide sequence ID" value="NZ_JAHESC010000020.1"/>
</dbReference>
<evidence type="ECO:0000259" key="9">
    <source>
        <dbReference type="PROSITE" id="PS50109"/>
    </source>
</evidence>
<organism evidence="10 11">
    <name type="scientific">Dawidia soli</name>
    <dbReference type="NCBI Taxonomy" id="2782352"/>
    <lineage>
        <taxon>Bacteria</taxon>
        <taxon>Pseudomonadati</taxon>
        <taxon>Bacteroidota</taxon>
        <taxon>Cytophagia</taxon>
        <taxon>Cytophagales</taxon>
        <taxon>Chryseotaleaceae</taxon>
        <taxon>Dawidia</taxon>
    </lineage>
</organism>
<dbReference type="PROSITE" id="PS50109">
    <property type="entry name" value="HIS_KIN"/>
    <property type="match status" value="1"/>
</dbReference>
<evidence type="ECO:0000256" key="6">
    <source>
        <dbReference type="ARBA" id="ARBA00022840"/>
    </source>
</evidence>
<name>A0AAP2D979_9BACT</name>
<protein>
    <recommendedName>
        <fullName evidence="2">histidine kinase</fullName>
        <ecNumber evidence="2">2.7.13.3</ecNumber>
    </recommendedName>
</protein>